<name>A0AAN7N301_MYCAM</name>
<comment type="caution">
    <text evidence="2">The sequence shown here is derived from an EMBL/GenBank/DDBJ whole genome shotgun (WGS) entry which is preliminary data.</text>
</comment>
<evidence type="ECO:0000259" key="1">
    <source>
        <dbReference type="Pfam" id="PF00078"/>
    </source>
</evidence>
<evidence type="ECO:0000313" key="2">
    <source>
        <dbReference type="EMBL" id="KAK4816776.1"/>
    </source>
</evidence>
<proteinExistence type="predicted"/>
<dbReference type="Proteomes" id="UP001333110">
    <property type="component" value="Unassembled WGS sequence"/>
</dbReference>
<keyword evidence="3" id="KW-1185">Reference proteome</keyword>
<organism evidence="2 3">
    <name type="scientific">Mycteria americana</name>
    <name type="common">Wood stork</name>
    <dbReference type="NCBI Taxonomy" id="33587"/>
    <lineage>
        <taxon>Eukaryota</taxon>
        <taxon>Metazoa</taxon>
        <taxon>Chordata</taxon>
        <taxon>Craniata</taxon>
        <taxon>Vertebrata</taxon>
        <taxon>Euteleostomi</taxon>
        <taxon>Archelosauria</taxon>
        <taxon>Archosauria</taxon>
        <taxon>Dinosauria</taxon>
        <taxon>Saurischia</taxon>
        <taxon>Theropoda</taxon>
        <taxon>Coelurosauria</taxon>
        <taxon>Aves</taxon>
        <taxon>Neognathae</taxon>
        <taxon>Neoaves</taxon>
        <taxon>Aequornithes</taxon>
        <taxon>Ciconiiformes</taxon>
        <taxon>Ciconiidae</taxon>
        <taxon>Mycteria</taxon>
    </lineage>
</organism>
<dbReference type="InterPro" id="IPR000477">
    <property type="entry name" value="RT_dom"/>
</dbReference>
<dbReference type="EMBL" id="JAUNZN010000009">
    <property type="protein sequence ID" value="KAK4816776.1"/>
    <property type="molecule type" value="Genomic_DNA"/>
</dbReference>
<sequence>MGCAHKFWRSCFDVIARPCLVIFDRSWQLGEMPEDWRKANGTLIFKKGKEDPGNYRPVSLTSIPGKVMEQLILDSISRHMKDKKVIGDSQHGATKRNSCSTNLITLYDEVTGLVGEGRAVDIVCLDFSKAFNCMFRKILIEKLLKYGLDQPTHFESVTQHIHSRHGGVGLNLFC</sequence>
<gene>
    <name evidence="2" type="ORF">QYF61_022888</name>
</gene>
<evidence type="ECO:0000313" key="3">
    <source>
        <dbReference type="Proteomes" id="UP001333110"/>
    </source>
</evidence>
<reference evidence="2 3" key="1">
    <citation type="journal article" date="2023" name="J. Hered.">
        <title>Chromosome-level genome of the wood stork (Mycteria americana) provides insight into avian chromosome evolution.</title>
        <authorList>
            <person name="Flamio R. Jr."/>
            <person name="Ramstad K.M."/>
        </authorList>
    </citation>
    <scope>NUCLEOTIDE SEQUENCE [LARGE SCALE GENOMIC DNA]</scope>
    <source>
        <strain evidence="2">JAX WOST 10</strain>
    </source>
</reference>
<dbReference type="AlphaFoldDB" id="A0AAN7N301"/>
<protein>
    <recommendedName>
        <fullName evidence="1">Reverse transcriptase domain-containing protein</fullName>
    </recommendedName>
</protein>
<dbReference type="Pfam" id="PF00078">
    <property type="entry name" value="RVT_1"/>
    <property type="match status" value="1"/>
</dbReference>
<accession>A0AAN7N301</accession>
<feature type="domain" description="Reverse transcriptase" evidence="1">
    <location>
        <begin position="49"/>
        <end position="151"/>
    </location>
</feature>
<dbReference type="PANTHER" id="PTHR33332">
    <property type="entry name" value="REVERSE TRANSCRIPTASE DOMAIN-CONTAINING PROTEIN"/>
    <property type="match status" value="1"/>
</dbReference>